<comment type="similarity">
    <text evidence="2">Belongs to the outer membrane factor (OMF) (TC 1.B.17) family.</text>
</comment>
<comment type="subcellular location">
    <subcellularLocation>
        <location evidence="1">Cell outer membrane</location>
    </subcellularLocation>
</comment>
<evidence type="ECO:0000256" key="3">
    <source>
        <dbReference type="ARBA" id="ARBA00022448"/>
    </source>
</evidence>
<dbReference type="PANTHER" id="PTHR30026">
    <property type="entry name" value="OUTER MEMBRANE PROTEIN TOLC"/>
    <property type="match status" value="1"/>
</dbReference>
<dbReference type="InterPro" id="IPR051906">
    <property type="entry name" value="TolC-like"/>
</dbReference>
<keyword evidence="4" id="KW-1134">Transmembrane beta strand</keyword>
<dbReference type="GO" id="GO:0015288">
    <property type="term" value="F:porin activity"/>
    <property type="evidence" value="ECO:0007669"/>
    <property type="project" value="TreeGrafter"/>
</dbReference>
<evidence type="ECO:0000313" key="8">
    <source>
        <dbReference type="EMBL" id="SBV90364.1"/>
    </source>
</evidence>
<name>A0A212IT22_9BACT</name>
<evidence type="ECO:0008006" key="9">
    <source>
        <dbReference type="Google" id="ProtNLM"/>
    </source>
</evidence>
<dbReference type="PANTHER" id="PTHR30026:SF20">
    <property type="entry name" value="OUTER MEMBRANE PROTEIN TOLC"/>
    <property type="match status" value="1"/>
</dbReference>
<dbReference type="GO" id="GO:0015562">
    <property type="term" value="F:efflux transmembrane transporter activity"/>
    <property type="evidence" value="ECO:0007669"/>
    <property type="project" value="InterPro"/>
</dbReference>
<evidence type="ECO:0000256" key="1">
    <source>
        <dbReference type="ARBA" id="ARBA00004442"/>
    </source>
</evidence>
<dbReference type="Gene3D" id="1.20.1600.10">
    <property type="entry name" value="Outer membrane efflux proteins (OEP)"/>
    <property type="match status" value="1"/>
</dbReference>
<proteinExistence type="inferred from homology"/>
<evidence type="ECO:0000256" key="5">
    <source>
        <dbReference type="ARBA" id="ARBA00022692"/>
    </source>
</evidence>
<dbReference type="AlphaFoldDB" id="A0A212IT22"/>
<dbReference type="InterPro" id="IPR003423">
    <property type="entry name" value="OMP_efflux"/>
</dbReference>
<dbReference type="RefSeq" id="WP_296937669.1">
    <property type="nucleotide sequence ID" value="NZ_LT599032.1"/>
</dbReference>
<dbReference type="GO" id="GO:0009279">
    <property type="term" value="C:cell outer membrane"/>
    <property type="evidence" value="ECO:0007669"/>
    <property type="project" value="UniProtKB-SubCell"/>
</dbReference>
<keyword evidence="5" id="KW-0812">Transmembrane</keyword>
<keyword evidence="6" id="KW-0472">Membrane</keyword>
<dbReference type="EMBL" id="FLUM01000001">
    <property type="protein sequence ID" value="SBV90364.1"/>
    <property type="molecule type" value="Genomic_DNA"/>
</dbReference>
<keyword evidence="3" id="KW-0813">Transport</keyword>
<dbReference type="GO" id="GO:1990281">
    <property type="term" value="C:efflux pump complex"/>
    <property type="evidence" value="ECO:0007669"/>
    <property type="project" value="TreeGrafter"/>
</dbReference>
<reference evidence="8" key="1">
    <citation type="submission" date="2016-04" db="EMBL/GenBank/DDBJ databases">
        <authorList>
            <person name="Evans L.H."/>
            <person name="Alamgir A."/>
            <person name="Owens N."/>
            <person name="Weber N.D."/>
            <person name="Virtaneva K."/>
            <person name="Barbian K."/>
            <person name="Babar A."/>
            <person name="Rosenke K."/>
        </authorList>
    </citation>
    <scope>NUCLEOTIDE SEQUENCE</scope>
    <source>
        <strain evidence="8">86-1</strain>
    </source>
</reference>
<sequence length="458" mass="51941">MRRNKAIFIILILLFGSIQLKAQMNAAKEDLVIPLSIEQAVDLGLSQNRTIKATELSTLKSQYATKEIQADRYPQVNATTSYVRNIKPTVFYFPKVGISPTGELAVNNNEMMSVNASSKNHFNGIIDLHLPLFNPELNEGIKLSKLNTELSKANREVAKWELADEIRKAYYNVLLAELNKELVERAISRAEQTLNDTRVLYKNGVVLVSDTLNVYINVQGQKSNLFMVDNQIIQAMNYLKDLMGISLASELILIDAIDEDYLSGQILAGQSIPSFSDRPDIRQNISHQSLAKKQIDLDKSRRLPSLDFISQYQIQAQSDNFKFRQYDWPQSFFVGIQLNIPIFNGFKHDRRAKQSFIALQELKIAEEQLASRALLEYKNADGDFMASFSKIRINKDIVQAAEKSLELVNERYKKGIGRYQDVLDGQFNLIQANNAYNKAVYDAYIALAAKKKALGIIR</sequence>
<evidence type="ECO:0000256" key="7">
    <source>
        <dbReference type="ARBA" id="ARBA00023237"/>
    </source>
</evidence>
<evidence type="ECO:0000256" key="4">
    <source>
        <dbReference type="ARBA" id="ARBA00022452"/>
    </source>
</evidence>
<dbReference type="SUPFAM" id="SSF56954">
    <property type="entry name" value="Outer membrane efflux proteins (OEP)"/>
    <property type="match status" value="1"/>
</dbReference>
<gene>
    <name evidence="8" type="ORF">KL86DYS1_10013</name>
</gene>
<dbReference type="Pfam" id="PF02321">
    <property type="entry name" value="OEP"/>
    <property type="match status" value="2"/>
</dbReference>
<keyword evidence="7" id="KW-0998">Cell outer membrane</keyword>
<protein>
    <recommendedName>
        <fullName evidence="9">Outer membrane efflux protein</fullName>
    </recommendedName>
</protein>
<evidence type="ECO:0000256" key="6">
    <source>
        <dbReference type="ARBA" id="ARBA00023136"/>
    </source>
</evidence>
<accession>A0A212IT22</accession>
<evidence type="ECO:0000256" key="2">
    <source>
        <dbReference type="ARBA" id="ARBA00007613"/>
    </source>
</evidence>
<organism evidence="8">
    <name type="scientific">uncultured Dysgonomonas sp</name>
    <dbReference type="NCBI Taxonomy" id="206096"/>
    <lineage>
        <taxon>Bacteria</taxon>
        <taxon>Pseudomonadati</taxon>
        <taxon>Bacteroidota</taxon>
        <taxon>Bacteroidia</taxon>
        <taxon>Bacteroidales</taxon>
        <taxon>Dysgonomonadaceae</taxon>
        <taxon>Dysgonomonas</taxon>
        <taxon>environmental samples</taxon>
    </lineage>
</organism>